<reference evidence="2" key="1">
    <citation type="journal article" date="2017" name="Nat. Ecol. Evol.">
        <title>Genome expansion and lineage-specific genetic innovations in the forest pathogenic fungi Armillaria.</title>
        <authorList>
            <person name="Sipos G."/>
            <person name="Prasanna A.N."/>
            <person name="Walter M.C."/>
            <person name="O'Connor E."/>
            <person name="Balint B."/>
            <person name="Krizsan K."/>
            <person name="Kiss B."/>
            <person name="Hess J."/>
            <person name="Varga T."/>
            <person name="Slot J."/>
            <person name="Riley R."/>
            <person name="Boka B."/>
            <person name="Rigling D."/>
            <person name="Barry K."/>
            <person name="Lee J."/>
            <person name="Mihaltcheva S."/>
            <person name="LaButti K."/>
            <person name="Lipzen A."/>
            <person name="Waldron R."/>
            <person name="Moloney N.M."/>
            <person name="Sperisen C."/>
            <person name="Kredics L."/>
            <person name="Vagvoelgyi C."/>
            <person name="Patrignani A."/>
            <person name="Fitzpatrick D."/>
            <person name="Nagy I."/>
            <person name="Doyle S."/>
            <person name="Anderson J.B."/>
            <person name="Grigoriev I.V."/>
            <person name="Gueldener U."/>
            <person name="Muensterkoetter M."/>
            <person name="Nagy L.G."/>
        </authorList>
    </citation>
    <scope>NUCLEOTIDE SEQUENCE [LARGE SCALE GENOMIC DNA]</scope>
    <source>
        <strain evidence="2">28-4</strain>
    </source>
</reference>
<dbReference type="Proteomes" id="UP000218334">
    <property type="component" value="Unassembled WGS sequence"/>
</dbReference>
<accession>A0A2H3C0Y0</accession>
<evidence type="ECO:0000313" key="2">
    <source>
        <dbReference type="Proteomes" id="UP000218334"/>
    </source>
</evidence>
<proteinExistence type="predicted"/>
<evidence type="ECO:0000313" key="1">
    <source>
        <dbReference type="EMBL" id="PBK71978.1"/>
    </source>
</evidence>
<organism evidence="1 2">
    <name type="scientific">Armillaria solidipes</name>
    <dbReference type="NCBI Taxonomy" id="1076256"/>
    <lineage>
        <taxon>Eukaryota</taxon>
        <taxon>Fungi</taxon>
        <taxon>Dikarya</taxon>
        <taxon>Basidiomycota</taxon>
        <taxon>Agaricomycotina</taxon>
        <taxon>Agaricomycetes</taxon>
        <taxon>Agaricomycetidae</taxon>
        <taxon>Agaricales</taxon>
        <taxon>Marasmiineae</taxon>
        <taxon>Physalacriaceae</taxon>
        <taxon>Armillaria</taxon>
    </lineage>
</organism>
<dbReference type="SUPFAM" id="SSF56112">
    <property type="entry name" value="Protein kinase-like (PK-like)"/>
    <property type="match status" value="1"/>
</dbReference>
<dbReference type="Gene3D" id="1.10.510.10">
    <property type="entry name" value="Transferase(Phosphotransferase) domain 1"/>
    <property type="match status" value="1"/>
</dbReference>
<gene>
    <name evidence="1" type="ORF">ARMSODRAFT_1016965</name>
</gene>
<dbReference type="InterPro" id="IPR011009">
    <property type="entry name" value="Kinase-like_dom_sf"/>
</dbReference>
<dbReference type="EMBL" id="KZ293423">
    <property type="protein sequence ID" value="PBK71978.1"/>
    <property type="molecule type" value="Genomic_DNA"/>
</dbReference>
<sequence length="206" mass="23594">MLDPTKLYPKGLTTVAWFRQVAPSPRVGPRYYLIDFGHSRRYDPADSIPHERDLRVGDKSAPEHCNPDELLCNPFPTDIYYLGNLLREYFLDTKNYCHPTRIGLDFLRSLVEDIVKENPSDRPTIDDVVMRFDAIVKSLSLFRLQALTQLGNQTLFFPSAYVARRLKFALMLRSPLPKIAASPSRALTATQDFYTSKRQQIAVPTT</sequence>
<dbReference type="AlphaFoldDB" id="A0A2H3C0Y0"/>
<protein>
    <recommendedName>
        <fullName evidence="3">Protein kinase domain-containing protein</fullName>
    </recommendedName>
</protein>
<keyword evidence="2" id="KW-1185">Reference proteome</keyword>
<name>A0A2H3C0Y0_9AGAR</name>
<dbReference type="STRING" id="1076256.A0A2H3C0Y0"/>
<evidence type="ECO:0008006" key="3">
    <source>
        <dbReference type="Google" id="ProtNLM"/>
    </source>
</evidence>